<proteinExistence type="predicted"/>
<keyword evidence="2" id="KW-1185">Reference proteome</keyword>
<protein>
    <submittedName>
        <fullName evidence="1">Uncharacterized protein</fullName>
    </submittedName>
</protein>
<dbReference type="Proteomes" id="UP001497535">
    <property type="component" value="Unassembled WGS sequence"/>
</dbReference>
<evidence type="ECO:0000313" key="2">
    <source>
        <dbReference type="Proteomes" id="UP001497535"/>
    </source>
</evidence>
<evidence type="ECO:0000313" key="1">
    <source>
        <dbReference type="EMBL" id="CAK5087262.1"/>
    </source>
</evidence>
<name>A0ACB1A9J8_MELEN</name>
<comment type="caution">
    <text evidence="1">The sequence shown here is derived from an EMBL/GenBank/DDBJ whole genome shotgun (WGS) entry which is preliminary data.</text>
</comment>
<gene>
    <name evidence="1" type="ORF">MENTE1834_LOCUS34810</name>
</gene>
<reference evidence="1" key="1">
    <citation type="submission" date="2023-11" db="EMBL/GenBank/DDBJ databases">
        <authorList>
            <person name="Poullet M."/>
        </authorList>
    </citation>
    <scope>NUCLEOTIDE SEQUENCE</scope>
    <source>
        <strain evidence="1">E1834</strain>
    </source>
</reference>
<accession>A0ACB1A9J8</accession>
<organism evidence="1 2">
    <name type="scientific">Meloidogyne enterolobii</name>
    <name type="common">Root-knot nematode worm</name>
    <name type="synonym">Meloidogyne mayaguensis</name>
    <dbReference type="NCBI Taxonomy" id="390850"/>
    <lineage>
        <taxon>Eukaryota</taxon>
        <taxon>Metazoa</taxon>
        <taxon>Ecdysozoa</taxon>
        <taxon>Nematoda</taxon>
        <taxon>Chromadorea</taxon>
        <taxon>Rhabditida</taxon>
        <taxon>Tylenchina</taxon>
        <taxon>Tylenchomorpha</taxon>
        <taxon>Tylenchoidea</taxon>
        <taxon>Meloidogynidae</taxon>
        <taxon>Meloidogyninae</taxon>
        <taxon>Meloidogyne</taxon>
    </lineage>
</organism>
<dbReference type="EMBL" id="CAVMJV010000064">
    <property type="protein sequence ID" value="CAK5087262.1"/>
    <property type="molecule type" value="Genomic_DNA"/>
</dbReference>
<sequence>MKTISLSIQFQIYNFDKICDTLQYKRCPLHLTSPRHGHQGLPNVEWELVVYKVLSSNEVGIWLRQMGPKSLDDLVNTKYHIYAIKGNEQIDIARFLIFFLKSSFYLRSKNELESQEILGYTKILLSKIIDHGANVGLLDLNCDIEADCYNPTENLKNKYQKMLENGTFSDCVIKVGDEVIKAHRCVLAENSQVFRTMFEQTGMVESQKGEVTITDASPACVRAMLQFFYSGCPPSAADVDEVFVIAHKYEIEPLKYECEIIISSQISEKNFLQYCGTISLYGAPTVEKACINYIRNNRKIFLSSNVWEEVKNAYPKMALRFLELVIDDIDKE</sequence>